<keyword evidence="1" id="KW-0812">Transmembrane</keyword>
<accession>A0ABU3C1T1</accession>
<sequence>MSELDVIREQIAYLKFWQGVMVVTDISIIGWLITSAHRAGGVTVLLAILGVAAITLGNL</sequence>
<evidence type="ECO:0000313" key="2">
    <source>
        <dbReference type="EMBL" id="MDT0635331.1"/>
    </source>
</evidence>
<keyword evidence="1" id="KW-0472">Membrane</keyword>
<gene>
    <name evidence="2" type="ORF">RM532_10225</name>
</gene>
<feature type="transmembrane region" description="Helical" evidence="1">
    <location>
        <begin position="12"/>
        <end position="33"/>
    </location>
</feature>
<keyword evidence="1" id="KW-1133">Transmembrane helix</keyword>
<dbReference type="Proteomes" id="UP001251857">
    <property type="component" value="Unassembled WGS sequence"/>
</dbReference>
<dbReference type="RefSeq" id="WP_311653226.1">
    <property type="nucleotide sequence ID" value="NZ_JAVRIB010000009.1"/>
</dbReference>
<evidence type="ECO:0000313" key="3">
    <source>
        <dbReference type="Proteomes" id="UP001251857"/>
    </source>
</evidence>
<feature type="transmembrane region" description="Helical" evidence="1">
    <location>
        <begin position="39"/>
        <end position="57"/>
    </location>
</feature>
<comment type="caution">
    <text evidence="2">The sequence shown here is derived from an EMBL/GenBank/DDBJ whole genome shotgun (WGS) entry which is preliminary data.</text>
</comment>
<dbReference type="EMBL" id="JAVRIB010000009">
    <property type="protein sequence ID" value="MDT0635331.1"/>
    <property type="molecule type" value="Genomic_DNA"/>
</dbReference>
<evidence type="ECO:0000256" key="1">
    <source>
        <dbReference type="SAM" id="Phobius"/>
    </source>
</evidence>
<proteinExistence type="predicted"/>
<name>A0ABU3C1T1_9GAMM</name>
<protein>
    <submittedName>
        <fullName evidence="2">Uncharacterized protein</fullName>
    </submittedName>
</protein>
<reference evidence="2 3" key="1">
    <citation type="submission" date="2023-09" db="EMBL/GenBank/DDBJ databases">
        <authorList>
            <person name="Rey-Velasco X."/>
        </authorList>
    </citation>
    <scope>NUCLEOTIDE SEQUENCE [LARGE SCALE GENOMIC DNA]</scope>
    <source>
        <strain evidence="2 3">W335</strain>
    </source>
</reference>
<organism evidence="2 3">
    <name type="scientific">Spectribacter hydrogenoxidans</name>
    <dbReference type="NCBI Taxonomy" id="3075608"/>
    <lineage>
        <taxon>Bacteria</taxon>
        <taxon>Pseudomonadati</taxon>
        <taxon>Pseudomonadota</taxon>
        <taxon>Gammaproteobacteria</taxon>
        <taxon>Salinisphaerales</taxon>
        <taxon>Salinisphaeraceae</taxon>
        <taxon>Spectribacter</taxon>
    </lineage>
</organism>
<keyword evidence="3" id="KW-1185">Reference proteome</keyword>